<name>A0A328BEM6_9BACT</name>
<evidence type="ECO:0000313" key="2">
    <source>
        <dbReference type="Proteomes" id="UP000248553"/>
    </source>
</evidence>
<protein>
    <recommendedName>
        <fullName evidence="3">Copper chaperone</fullName>
    </recommendedName>
</protein>
<comment type="caution">
    <text evidence="1">The sequence shown here is derived from an EMBL/GenBank/DDBJ whole genome shotgun (WGS) entry which is preliminary data.</text>
</comment>
<dbReference type="RefSeq" id="WP_111479274.1">
    <property type="nucleotide sequence ID" value="NZ_QHKM01000005.1"/>
</dbReference>
<evidence type="ECO:0000313" key="1">
    <source>
        <dbReference type="EMBL" id="RAK65189.1"/>
    </source>
</evidence>
<proteinExistence type="predicted"/>
<dbReference type="EMBL" id="QHKM01000005">
    <property type="protein sequence ID" value="RAK65189.1"/>
    <property type="molecule type" value="Genomic_DNA"/>
</dbReference>
<dbReference type="OrthoDB" id="885672at2"/>
<organism evidence="1 2">
    <name type="scientific">Hymenobacter edaphi</name>
    <dbReference type="NCBI Taxonomy" id="2211146"/>
    <lineage>
        <taxon>Bacteria</taxon>
        <taxon>Pseudomonadati</taxon>
        <taxon>Bacteroidota</taxon>
        <taxon>Cytophagia</taxon>
        <taxon>Cytophagales</taxon>
        <taxon>Hymenobacteraceae</taxon>
        <taxon>Hymenobacter</taxon>
    </lineage>
</organism>
<gene>
    <name evidence="1" type="ORF">DLM85_16765</name>
</gene>
<reference evidence="2" key="1">
    <citation type="submission" date="2018-05" db="EMBL/GenBank/DDBJ databases">
        <authorList>
            <person name="Nie L."/>
        </authorList>
    </citation>
    <scope>NUCLEOTIDE SEQUENCE [LARGE SCALE GENOMIC DNA]</scope>
    <source>
        <strain evidence="2">NL</strain>
    </source>
</reference>
<dbReference type="Proteomes" id="UP000248553">
    <property type="component" value="Unassembled WGS sequence"/>
</dbReference>
<accession>A0A328BEM6</accession>
<evidence type="ECO:0008006" key="3">
    <source>
        <dbReference type="Google" id="ProtNLM"/>
    </source>
</evidence>
<keyword evidence="2" id="KW-1185">Reference proteome</keyword>
<sequence>MTTPESTANNTQLVRYHLALPAMTNDASLVTVRTLLQQHQLLVDRVAPGEAVVASATGAEPEWPAVKEALQAAGFPITHTTTVDEG</sequence>
<dbReference type="AlphaFoldDB" id="A0A328BEM6"/>